<feature type="region of interest" description="Disordered" evidence="5">
    <location>
        <begin position="142"/>
        <end position="177"/>
    </location>
</feature>
<feature type="region of interest" description="Disordered" evidence="5">
    <location>
        <begin position="1"/>
        <end position="32"/>
    </location>
</feature>
<feature type="compositionally biased region" description="Low complexity" evidence="5">
    <location>
        <begin position="149"/>
        <end position="161"/>
    </location>
</feature>
<evidence type="ECO:0000256" key="4">
    <source>
        <dbReference type="ARBA" id="ARBA00023026"/>
    </source>
</evidence>
<evidence type="ECO:0000313" key="7">
    <source>
        <dbReference type="EMBL" id="MDK9362269.1"/>
    </source>
</evidence>
<feature type="compositionally biased region" description="Polar residues" evidence="5">
    <location>
        <begin position="162"/>
        <end position="173"/>
    </location>
</feature>
<dbReference type="Proteomes" id="UP001223214">
    <property type="component" value="Unassembled WGS sequence"/>
</dbReference>
<dbReference type="InterPro" id="IPR006914">
    <property type="entry name" value="VENN_dom"/>
</dbReference>
<comment type="subcellular location">
    <subcellularLocation>
        <location evidence="1">Target cell</location>
        <location evidence="1">Target cell cytoplasm</location>
    </subcellularLocation>
</comment>
<protein>
    <submittedName>
        <fullName evidence="7">VENN motif pre-toxin domain-containing protein</fullName>
    </submittedName>
</protein>
<dbReference type="RefSeq" id="WP_285150186.1">
    <property type="nucleotide sequence ID" value="NZ_JASSOM010000005.1"/>
</dbReference>
<name>A0AAP4FVC3_9ENTR</name>
<keyword evidence="2" id="KW-0800">Toxin</keyword>
<proteinExistence type="predicted"/>
<evidence type="ECO:0000256" key="1">
    <source>
        <dbReference type="ARBA" id="ARBA00004219"/>
    </source>
</evidence>
<dbReference type="AlphaFoldDB" id="A0AAP4FVC3"/>
<feature type="domain" description="VENN motif-containing" evidence="6">
    <location>
        <begin position="177"/>
        <end position="221"/>
    </location>
</feature>
<keyword evidence="3" id="KW-1266">Target cell cytoplasm</keyword>
<feature type="compositionally biased region" description="Polar residues" evidence="5">
    <location>
        <begin position="10"/>
        <end position="32"/>
    </location>
</feature>
<accession>A0AAP4FVC3</accession>
<evidence type="ECO:0000256" key="2">
    <source>
        <dbReference type="ARBA" id="ARBA00022656"/>
    </source>
</evidence>
<dbReference type="Pfam" id="PF04829">
    <property type="entry name" value="PT-VENN"/>
    <property type="match status" value="1"/>
</dbReference>
<dbReference type="EMBL" id="JASSOM010000005">
    <property type="protein sequence ID" value="MDK9362269.1"/>
    <property type="molecule type" value="Genomic_DNA"/>
</dbReference>
<organism evidence="7 8">
    <name type="scientific">Lelliottia wanjuensis</name>
    <dbReference type="NCBI Taxonomy" id="3050585"/>
    <lineage>
        <taxon>Bacteria</taxon>
        <taxon>Pseudomonadati</taxon>
        <taxon>Pseudomonadota</taxon>
        <taxon>Gammaproteobacteria</taxon>
        <taxon>Enterobacterales</taxon>
        <taxon>Enterobacteriaceae</taxon>
        <taxon>Lelliottia</taxon>
    </lineage>
</organism>
<keyword evidence="8" id="KW-1185">Reference proteome</keyword>
<keyword evidence="4" id="KW-0843">Virulence</keyword>
<reference evidence="7 8" key="1">
    <citation type="submission" date="2023-06" db="EMBL/GenBank/DDBJ databases">
        <title>Identification and characterization of antibiotic-resistant Gram-negative bacteria.</title>
        <authorList>
            <person name="Cho G.-S."/>
            <person name="Lee J."/>
            <person name="Tai E."/>
            <person name="Jeong S."/>
            <person name="Kim I."/>
            <person name="Kim B.-E."/>
            <person name="Jeong M.-I."/>
            <person name="Oh K.-K."/>
            <person name="Franz C.M.A.P."/>
        </authorList>
    </citation>
    <scope>NUCLEOTIDE SEQUENCE [LARGE SCALE GENOMIC DNA]</scope>
    <source>
        <strain evidence="7 8">V106_12</strain>
    </source>
</reference>
<evidence type="ECO:0000259" key="6">
    <source>
        <dbReference type="Pfam" id="PF04829"/>
    </source>
</evidence>
<evidence type="ECO:0000256" key="3">
    <source>
        <dbReference type="ARBA" id="ARBA00022913"/>
    </source>
</evidence>
<gene>
    <name evidence="7" type="ORF">QQF32_03515</name>
</gene>
<dbReference type="GO" id="GO:0090729">
    <property type="term" value="F:toxin activity"/>
    <property type="evidence" value="ECO:0007669"/>
    <property type="project" value="UniProtKB-KW"/>
</dbReference>
<evidence type="ECO:0000313" key="8">
    <source>
        <dbReference type="Proteomes" id="UP001223214"/>
    </source>
</evidence>
<comment type="caution">
    <text evidence="7">The sequence shown here is derived from an EMBL/GenBank/DDBJ whole genome shotgun (WGS) entry which is preliminary data.</text>
</comment>
<evidence type="ECO:0000256" key="5">
    <source>
        <dbReference type="SAM" id="MobiDB-lite"/>
    </source>
</evidence>
<sequence>MVGWRKDEYSSNTESNQQSTLRSDITSQKGNVSLQAGNDVSVHGAGISAGKSLVVSGNNVLFDVSEDSLKSHSESSSTQYGLQGQVSGWAASAAQNIERTARSAQDDRDPRLTGIYATQAGLDAATQTMQGNMDPSAFKVSVTATGGTSSQEQDQSSRQQQGTPCTPGTPSSSKDVKDLDANQRTFISNLATAGGSVGGDTFSASSGANAARVEVENNYLSNTDITAFTEKYAAAKTDAEKEQLLA</sequence>